<evidence type="ECO:0000313" key="1">
    <source>
        <dbReference type="EMBL" id="KAF5783689.1"/>
    </source>
</evidence>
<keyword evidence="2" id="KW-1185">Reference proteome</keyword>
<protein>
    <submittedName>
        <fullName evidence="1">Uncharacterized protein</fullName>
    </submittedName>
</protein>
<comment type="caution">
    <text evidence="1">The sequence shown here is derived from an EMBL/GenBank/DDBJ whole genome shotgun (WGS) entry which is preliminary data.</text>
</comment>
<dbReference type="Proteomes" id="UP000215914">
    <property type="component" value="Unassembled WGS sequence"/>
</dbReference>
<reference evidence="1" key="1">
    <citation type="journal article" date="2017" name="Nature">
        <title>The sunflower genome provides insights into oil metabolism, flowering and Asterid evolution.</title>
        <authorList>
            <person name="Badouin H."/>
            <person name="Gouzy J."/>
            <person name="Grassa C.J."/>
            <person name="Murat F."/>
            <person name="Staton S.E."/>
            <person name="Cottret L."/>
            <person name="Lelandais-Briere C."/>
            <person name="Owens G.L."/>
            <person name="Carrere S."/>
            <person name="Mayjonade B."/>
            <person name="Legrand L."/>
            <person name="Gill N."/>
            <person name="Kane N.C."/>
            <person name="Bowers J.E."/>
            <person name="Hubner S."/>
            <person name="Bellec A."/>
            <person name="Berard A."/>
            <person name="Berges H."/>
            <person name="Blanchet N."/>
            <person name="Boniface M.C."/>
            <person name="Brunel D."/>
            <person name="Catrice O."/>
            <person name="Chaidir N."/>
            <person name="Claudel C."/>
            <person name="Donnadieu C."/>
            <person name="Faraut T."/>
            <person name="Fievet G."/>
            <person name="Helmstetter N."/>
            <person name="King M."/>
            <person name="Knapp S.J."/>
            <person name="Lai Z."/>
            <person name="Le Paslier M.C."/>
            <person name="Lippi Y."/>
            <person name="Lorenzon L."/>
            <person name="Mandel J.R."/>
            <person name="Marage G."/>
            <person name="Marchand G."/>
            <person name="Marquand E."/>
            <person name="Bret-Mestries E."/>
            <person name="Morien E."/>
            <person name="Nambeesan S."/>
            <person name="Nguyen T."/>
            <person name="Pegot-Espagnet P."/>
            <person name="Pouilly N."/>
            <person name="Raftis F."/>
            <person name="Sallet E."/>
            <person name="Schiex T."/>
            <person name="Thomas J."/>
            <person name="Vandecasteele C."/>
            <person name="Vares D."/>
            <person name="Vear F."/>
            <person name="Vautrin S."/>
            <person name="Crespi M."/>
            <person name="Mangin B."/>
            <person name="Burke J.M."/>
            <person name="Salse J."/>
            <person name="Munos S."/>
            <person name="Vincourt P."/>
            <person name="Rieseberg L.H."/>
            <person name="Langlade N.B."/>
        </authorList>
    </citation>
    <scope>NUCLEOTIDE SEQUENCE</scope>
    <source>
        <tissue evidence="1">Leaves</tissue>
    </source>
</reference>
<name>A0A9K3HSQ2_HELAN</name>
<evidence type="ECO:0000313" key="2">
    <source>
        <dbReference type="Proteomes" id="UP000215914"/>
    </source>
</evidence>
<accession>A0A9K3HSQ2</accession>
<sequence>MSMEGKWVKMRQGSGYEHGCTRLCGLSIVMKNRRIEDRVKSKDCTEEQSRSFNYVMF</sequence>
<gene>
    <name evidence="1" type="ORF">HanXRQr2_Chr11g0510821</name>
</gene>
<reference evidence="1" key="2">
    <citation type="submission" date="2020-06" db="EMBL/GenBank/DDBJ databases">
        <title>Helianthus annuus Genome sequencing and assembly Release 2.</title>
        <authorList>
            <person name="Gouzy J."/>
            <person name="Langlade N."/>
            <person name="Munos S."/>
        </authorList>
    </citation>
    <scope>NUCLEOTIDE SEQUENCE</scope>
    <source>
        <tissue evidence="1">Leaves</tissue>
    </source>
</reference>
<dbReference type="EMBL" id="MNCJ02000326">
    <property type="protein sequence ID" value="KAF5783689.1"/>
    <property type="molecule type" value="Genomic_DNA"/>
</dbReference>
<proteinExistence type="predicted"/>
<dbReference type="Gramene" id="mRNA:HanXRQr2_Chr11g0510821">
    <property type="protein sequence ID" value="mRNA:HanXRQr2_Chr11g0510821"/>
    <property type="gene ID" value="HanXRQr2_Chr11g0510821"/>
</dbReference>
<dbReference type="AlphaFoldDB" id="A0A9K3HSQ2"/>
<organism evidence="1 2">
    <name type="scientific">Helianthus annuus</name>
    <name type="common">Common sunflower</name>
    <dbReference type="NCBI Taxonomy" id="4232"/>
    <lineage>
        <taxon>Eukaryota</taxon>
        <taxon>Viridiplantae</taxon>
        <taxon>Streptophyta</taxon>
        <taxon>Embryophyta</taxon>
        <taxon>Tracheophyta</taxon>
        <taxon>Spermatophyta</taxon>
        <taxon>Magnoliopsida</taxon>
        <taxon>eudicotyledons</taxon>
        <taxon>Gunneridae</taxon>
        <taxon>Pentapetalae</taxon>
        <taxon>asterids</taxon>
        <taxon>campanulids</taxon>
        <taxon>Asterales</taxon>
        <taxon>Asteraceae</taxon>
        <taxon>Asteroideae</taxon>
        <taxon>Heliantheae alliance</taxon>
        <taxon>Heliantheae</taxon>
        <taxon>Helianthus</taxon>
    </lineage>
</organism>